<dbReference type="EMBL" id="JANVFU010000006">
    <property type="protein sequence ID" value="KAJ3744747.1"/>
    <property type="molecule type" value="Genomic_DNA"/>
</dbReference>
<proteinExistence type="predicted"/>
<accession>A0A9W8P121</accession>
<name>A0A9W8P121_9AGAR</name>
<organism evidence="2 3">
    <name type="scientific">Lentinula detonsa</name>
    <dbReference type="NCBI Taxonomy" id="2804962"/>
    <lineage>
        <taxon>Eukaryota</taxon>
        <taxon>Fungi</taxon>
        <taxon>Dikarya</taxon>
        <taxon>Basidiomycota</taxon>
        <taxon>Agaricomycotina</taxon>
        <taxon>Agaricomycetes</taxon>
        <taxon>Agaricomycetidae</taxon>
        <taxon>Agaricales</taxon>
        <taxon>Marasmiineae</taxon>
        <taxon>Omphalotaceae</taxon>
        <taxon>Lentinula</taxon>
    </lineage>
</organism>
<feature type="region of interest" description="Disordered" evidence="1">
    <location>
        <begin position="165"/>
        <end position="193"/>
    </location>
</feature>
<keyword evidence="3" id="KW-1185">Reference proteome</keyword>
<evidence type="ECO:0000256" key="1">
    <source>
        <dbReference type="SAM" id="MobiDB-lite"/>
    </source>
</evidence>
<dbReference type="Proteomes" id="UP001142393">
    <property type="component" value="Unassembled WGS sequence"/>
</dbReference>
<sequence length="264" mass="30400">MLWEANQQQRKECIFEEEWLTHILKRLAESIQDKLRNTDNEKAELLQTYRYGKLSQQLAGELLLIVDMIIHEYITAPSSRRKEMLCHLEGRLSELFATMGRCEQLVNLLNGRNRLVAFTMSISDFKKIKILYQEVKIRGEDIERGITRLKTFWPEYEYHVQAAANDNQSGRTAETRDSPLPVRPAVIPSSSTALSDRSSPIYTITPTHTMSHAVVNDSAFNSVGGHMYNTTVSDHSQWEGLIFERTVIHNLEVHYHGGLRGEQR</sequence>
<gene>
    <name evidence="2" type="ORF">DFH05DRAFT_1459715</name>
</gene>
<evidence type="ECO:0000313" key="2">
    <source>
        <dbReference type="EMBL" id="KAJ3744747.1"/>
    </source>
</evidence>
<evidence type="ECO:0000313" key="3">
    <source>
        <dbReference type="Proteomes" id="UP001142393"/>
    </source>
</evidence>
<protein>
    <submittedName>
        <fullName evidence="2">Uncharacterized protein</fullName>
    </submittedName>
</protein>
<dbReference type="AlphaFoldDB" id="A0A9W8P121"/>
<reference evidence="2 3" key="1">
    <citation type="journal article" date="2023" name="Proc. Natl. Acad. Sci. U.S.A.">
        <title>A global phylogenomic analysis of the shiitake genus Lentinula.</title>
        <authorList>
            <person name="Sierra-Patev S."/>
            <person name="Min B."/>
            <person name="Naranjo-Ortiz M."/>
            <person name="Looney B."/>
            <person name="Konkel Z."/>
            <person name="Slot J.C."/>
            <person name="Sakamoto Y."/>
            <person name="Steenwyk J.L."/>
            <person name="Rokas A."/>
            <person name="Carro J."/>
            <person name="Camarero S."/>
            <person name="Ferreira P."/>
            <person name="Molpeceres G."/>
            <person name="Ruiz-Duenas F.J."/>
            <person name="Serrano A."/>
            <person name="Henrissat B."/>
            <person name="Drula E."/>
            <person name="Hughes K.W."/>
            <person name="Mata J.L."/>
            <person name="Ishikawa N.K."/>
            <person name="Vargas-Isla R."/>
            <person name="Ushijima S."/>
            <person name="Smith C.A."/>
            <person name="Donoghue J."/>
            <person name="Ahrendt S."/>
            <person name="Andreopoulos W."/>
            <person name="He G."/>
            <person name="LaButti K."/>
            <person name="Lipzen A."/>
            <person name="Ng V."/>
            <person name="Riley R."/>
            <person name="Sandor L."/>
            <person name="Barry K."/>
            <person name="Martinez A.T."/>
            <person name="Xiao Y."/>
            <person name="Gibbons J.G."/>
            <person name="Terashima K."/>
            <person name="Grigoriev I.V."/>
            <person name="Hibbett D."/>
        </authorList>
    </citation>
    <scope>NUCLEOTIDE SEQUENCE [LARGE SCALE GENOMIC DNA]</scope>
    <source>
        <strain evidence="2 3">TFB7810</strain>
    </source>
</reference>
<comment type="caution">
    <text evidence="2">The sequence shown here is derived from an EMBL/GenBank/DDBJ whole genome shotgun (WGS) entry which is preliminary data.</text>
</comment>